<accession>A0AAE3GPJ7</accession>
<dbReference type="PANTHER" id="PTHR11006:SF4">
    <property type="entry name" value="PROTEIN ARGININE N-METHYLTRANSFERASE 7"/>
    <property type="match status" value="1"/>
</dbReference>
<dbReference type="GO" id="GO:0016274">
    <property type="term" value="F:protein-arginine N-methyltransferase activity"/>
    <property type="evidence" value="ECO:0007669"/>
    <property type="project" value="InterPro"/>
</dbReference>
<dbReference type="Gene3D" id="3.40.50.150">
    <property type="entry name" value="Vaccinia Virus protein VP39"/>
    <property type="match status" value="1"/>
</dbReference>
<evidence type="ECO:0008006" key="3">
    <source>
        <dbReference type="Google" id="ProtNLM"/>
    </source>
</evidence>
<dbReference type="InterPro" id="IPR029063">
    <property type="entry name" value="SAM-dependent_MTases_sf"/>
</dbReference>
<dbReference type="Proteomes" id="UP001204953">
    <property type="component" value="Unassembled WGS sequence"/>
</dbReference>
<evidence type="ECO:0000313" key="1">
    <source>
        <dbReference type="EMBL" id="MCP2728149.1"/>
    </source>
</evidence>
<dbReference type="PANTHER" id="PTHR11006">
    <property type="entry name" value="PROTEIN ARGININE N-METHYLTRANSFERASE"/>
    <property type="match status" value="1"/>
</dbReference>
<keyword evidence="2" id="KW-1185">Reference proteome</keyword>
<dbReference type="EMBL" id="JAMZMM010000041">
    <property type="protein sequence ID" value="MCP2728149.1"/>
    <property type="molecule type" value="Genomic_DNA"/>
</dbReference>
<name>A0AAE3GPJ7_9CYAN</name>
<gene>
    <name evidence="1" type="ORF">NJ959_06630</name>
</gene>
<dbReference type="InterPro" id="IPR025799">
    <property type="entry name" value="Arg_MeTrfase"/>
</dbReference>
<proteinExistence type="predicted"/>
<dbReference type="GO" id="GO:0042054">
    <property type="term" value="F:histone methyltransferase activity"/>
    <property type="evidence" value="ECO:0007669"/>
    <property type="project" value="TreeGrafter"/>
</dbReference>
<dbReference type="SUPFAM" id="SSF53335">
    <property type="entry name" value="S-adenosyl-L-methionine-dependent methyltransferases"/>
    <property type="match status" value="1"/>
</dbReference>
<sequence>MTVLSDILKFFQNRNFVFLSPHEKTNSIHEYNQLYENTIYDFIENDAIRKQAYRKVIFNKVKDKIAVEIGTGKSLFLPKICVEAGVQKIYTTEENEKSFAQSKKLLKELKLEKKIKIYQGLSLDVEIEERCDILVHEIVGAIGSWEGMVLAVNDAKRRFLKSDAQFIPYQCITKIAPVSPLKLSPEKQIVNLFLNLILKNVINRGNDWNFSKPGTYVTYNFPVHNLIAEPQEFENIVFAEDLVMIDEKNLEFFIQKPSLFDGFIFYINLWVDPETVIDSLGQKTNWRVIYIKLFEKPLKLKAGDLIKVKIERDVSTAQPKYEIDATVCQNESARVYKKQIII</sequence>
<comment type="caution">
    <text evidence="1">The sequence shown here is derived from an EMBL/GenBank/DDBJ whole genome shotgun (WGS) entry which is preliminary data.</text>
</comment>
<organism evidence="1 2">
    <name type="scientific">Limnofasciculus baicalensis BBK-W-15</name>
    <dbReference type="NCBI Taxonomy" id="2699891"/>
    <lineage>
        <taxon>Bacteria</taxon>
        <taxon>Bacillati</taxon>
        <taxon>Cyanobacteriota</taxon>
        <taxon>Cyanophyceae</taxon>
        <taxon>Coleofasciculales</taxon>
        <taxon>Coleofasciculaceae</taxon>
        <taxon>Limnofasciculus</taxon>
        <taxon>Limnofasciculus baicalensis</taxon>
    </lineage>
</organism>
<reference evidence="1" key="1">
    <citation type="submission" date="2022-06" db="EMBL/GenBank/DDBJ databases">
        <title>New cyanobacteria of genus Symplocastrum in benthos of Lake Baikal.</title>
        <authorList>
            <person name="Sorokovikova E."/>
            <person name="Tikhonova I."/>
            <person name="Krasnopeev A."/>
            <person name="Evseev P."/>
            <person name="Gladkikh A."/>
            <person name="Belykh O."/>
        </authorList>
    </citation>
    <scope>NUCLEOTIDE SEQUENCE</scope>
    <source>
        <strain evidence="1">BBK-W-15</strain>
    </source>
</reference>
<protein>
    <recommendedName>
        <fullName evidence="3">PRMT5 arginine-N-methyltransferase domain-containing protein</fullName>
    </recommendedName>
</protein>
<evidence type="ECO:0000313" key="2">
    <source>
        <dbReference type="Proteomes" id="UP001204953"/>
    </source>
</evidence>
<dbReference type="AlphaFoldDB" id="A0AAE3GPJ7"/>
<dbReference type="RefSeq" id="WP_254010951.1">
    <property type="nucleotide sequence ID" value="NZ_JAMZMM010000041.1"/>
</dbReference>